<feature type="non-terminal residue" evidence="1">
    <location>
        <position position="1"/>
    </location>
</feature>
<proteinExistence type="predicted"/>
<feature type="non-terminal residue" evidence="1">
    <location>
        <position position="53"/>
    </location>
</feature>
<sequence length="53" mass="5670">YHFIRFVVDSGSFLLLYCPTADMTVDTLTKALPSVKAKHFAAALGLHTTSGGV</sequence>
<name>A0A0C2ZNZ2_9AGAM</name>
<gene>
    <name evidence="1" type="ORF">SCLCIDRAFT_52682</name>
</gene>
<keyword evidence="2" id="KW-1185">Reference proteome</keyword>
<accession>A0A0C2ZNZ2</accession>
<protein>
    <submittedName>
        <fullName evidence="1">Uncharacterized protein</fullName>
    </submittedName>
</protein>
<dbReference type="HOGENOM" id="CLU_001650_16_1_1"/>
<dbReference type="STRING" id="1036808.A0A0C2ZNZ2"/>
<dbReference type="InParanoid" id="A0A0C2ZNZ2"/>
<organism evidence="1 2">
    <name type="scientific">Scleroderma citrinum Foug A</name>
    <dbReference type="NCBI Taxonomy" id="1036808"/>
    <lineage>
        <taxon>Eukaryota</taxon>
        <taxon>Fungi</taxon>
        <taxon>Dikarya</taxon>
        <taxon>Basidiomycota</taxon>
        <taxon>Agaricomycotina</taxon>
        <taxon>Agaricomycetes</taxon>
        <taxon>Agaricomycetidae</taxon>
        <taxon>Boletales</taxon>
        <taxon>Sclerodermatineae</taxon>
        <taxon>Sclerodermataceae</taxon>
        <taxon>Scleroderma</taxon>
    </lineage>
</organism>
<reference evidence="2" key="2">
    <citation type="submission" date="2015-01" db="EMBL/GenBank/DDBJ databases">
        <title>Evolutionary Origins and Diversification of the Mycorrhizal Mutualists.</title>
        <authorList>
            <consortium name="DOE Joint Genome Institute"/>
            <consortium name="Mycorrhizal Genomics Consortium"/>
            <person name="Kohler A."/>
            <person name="Kuo A."/>
            <person name="Nagy L.G."/>
            <person name="Floudas D."/>
            <person name="Copeland A."/>
            <person name="Barry K.W."/>
            <person name="Cichocki N."/>
            <person name="Veneault-Fourrey C."/>
            <person name="LaButti K."/>
            <person name="Lindquist E.A."/>
            <person name="Lipzen A."/>
            <person name="Lundell T."/>
            <person name="Morin E."/>
            <person name="Murat C."/>
            <person name="Riley R."/>
            <person name="Ohm R."/>
            <person name="Sun H."/>
            <person name="Tunlid A."/>
            <person name="Henrissat B."/>
            <person name="Grigoriev I.V."/>
            <person name="Hibbett D.S."/>
            <person name="Martin F."/>
        </authorList>
    </citation>
    <scope>NUCLEOTIDE SEQUENCE [LARGE SCALE GENOMIC DNA]</scope>
    <source>
        <strain evidence="2">Foug A</strain>
    </source>
</reference>
<evidence type="ECO:0000313" key="2">
    <source>
        <dbReference type="Proteomes" id="UP000053989"/>
    </source>
</evidence>
<dbReference type="OrthoDB" id="2667661at2759"/>
<reference evidence="1 2" key="1">
    <citation type="submission" date="2014-04" db="EMBL/GenBank/DDBJ databases">
        <authorList>
            <consortium name="DOE Joint Genome Institute"/>
            <person name="Kuo A."/>
            <person name="Kohler A."/>
            <person name="Nagy L.G."/>
            <person name="Floudas D."/>
            <person name="Copeland A."/>
            <person name="Barry K.W."/>
            <person name="Cichocki N."/>
            <person name="Veneault-Fourrey C."/>
            <person name="LaButti K."/>
            <person name="Lindquist E.A."/>
            <person name="Lipzen A."/>
            <person name="Lundell T."/>
            <person name="Morin E."/>
            <person name="Murat C."/>
            <person name="Sun H."/>
            <person name="Tunlid A."/>
            <person name="Henrissat B."/>
            <person name="Grigoriev I.V."/>
            <person name="Hibbett D.S."/>
            <person name="Martin F."/>
            <person name="Nordberg H.P."/>
            <person name="Cantor M.N."/>
            <person name="Hua S.X."/>
        </authorList>
    </citation>
    <scope>NUCLEOTIDE SEQUENCE [LARGE SCALE GENOMIC DNA]</scope>
    <source>
        <strain evidence="1 2">Foug A</strain>
    </source>
</reference>
<dbReference type="EMBL" id="KN822036">
    <property type="protein sequence ID" value="KIM63278.1"/>
    <property type="molecule type" value="Genomic_DNA"/>
</dbReference>
<evidence type="ECO:0000313" key="1">
    <source>
        <dbReference type="EMBL" id="KIM63278.1"/>
    </source>
</evidence>
<dbReference type="AlphaFoldDB" id="A0A0C2ZNZ2"/>
<dbReference type="Proteomes" id="UP000053989">
    <property type="component" value="Unassembled WGS sequence"/>
</dbReference>